<organism evidence="2 3">
    <name type="scientific">Tectimicrobiota bacterium</name>
    <dbReference type="NCBI Taxonomy" id="2528274"/>
    <lineage>
        <taxon>Bacteria</taxon>
        <taxon>Pseudomonadati</taxon>
        <taxon>Nitrospinota/Tectimicrobiota group</taxon>
        <taxon>Candidatus Tectimicrobiota</taxon>
    </lineage>
</organism>
<keyword evidence="1" id="KW-0175">Coiled coil</keyword>
<name>A0A932CQJ9_UNCTE</name>
<sequence>MAYTFEELKKKTVYELREIAAGIEHEAVQGHTQMNKEHLLVALCSALNINTHGHHEAVGLNKSLLKAQIRDLKKKRAEALEAHDKAQSRDIRRKVHRLKRKIRKATV</sequence>
<accession>A0A932CQJ9</accession>
<reference evidence="2" key="1">
    <citation type="submission" date="2020-07" db="EMBL/GenBank/DDBJ databases">
        <title>Huge and variable diversity of episymbiotic CPR bacteria and DPANN archaea in groundwater ecosystems.</title>
        <authorList>
            <person name="He C.Y."/>
            <person name="Keren R."/>
            <person name="Whittaker M."/>
            <person name="Farag I.F."/>
            <person name="Doudna J."/>
            <person name="Cate J.H.D."/>
            <person name="Banfield J.F."/>
        </authorList>
    </citation>
    <scope>NUCLEOTIDE SEQUENCE</scope>
    <source>
        <strain evidence="2">NC_groundwater_672_Ag_B-0.1um_62_36</strain>
    </source>
</reference>
<dbReference type="AlphaFoldDB" id="A0A932CQJ9"/>
<proteinExistence type="predicted"/>
<comment type="caution">
    <text evidence="2">The sequence shown here is derived from an EMBL/GenBank/DDBJ whole genome shotgun (WGS) entry which is preliminary data.</text>
</comment>
<gene>
    <name evidence="2" type="ORF">HYY20_12330</name>
</gene>
<protein>
    <recommendedName>
        <fullName evidence="4">Rho termination factor N-terminal domain-containing protein</fullName>
    </recommendedName>
</protein>
<evidence type="ECO:0000313" key="2">
    <source>
        <dbReference type="EMBL" id="MBI2877658.1"/>
    </source>
</evidence>
<evidence type="ECO:0008006" key="4">
    <source>
        <dbReference type="Google" id="ProtNLM"/>
    </source>
</evidence>
<evidence type="ECO:0000256" key="1">
    <source>
        <dbReference type="SAM" id="Coils"/>
    </source>
</evidence>
<dbReference type="Proteomes" id="UP000769766">
    <property type="component" value="Unassembled WGS sequence"/>
</dbReference>
<dbReference type="EMBL" id="JACPRF010000377">
    <property type="protein sequence ID" value="MBI2877658.1"/>
    <property type="molecule type" value="Genomic_DNA"/>
</dbReference>
<feature type="coiled-coil region" evidence="1">
    <location>
        <begin position="62"/>
        <end position="89"/>
    </location>
</feature>
<evidence type="ECO:0000313" key="3">
    <source>
        <dbReference type="Proteomes" id="UP000769766"/>
    </source>
</evidence>